<evidence type="ECO:0000313" key="7">
    <source>
        <dbReference type="Proteomes" id="UP001151088"/>
    </source>
</evidence>
<gene>
    <name evidence="6" type="ORF">NVS89_09085</name>
</gene>
<evidence type="ECO:0000313" key="6">
    <source>
        <dbReference type="EMBL" id="MCS0495251.1"/>
    </source>
</evidence>
<keyword evidence="3 4" id="KW-0732">Signal</keyword>
<feature type="chain" id="PRO_5040901462" evidence="4">
    <location>
        <begin position="21"/>
        <end position="328"/>
    </location>
</feature>
<comment type="subcellular location">
    <subcellularLocation>
        <location evidence="1">Periplasm</location>
    </subcellularLocation>
</comment>
<evidence type="ECO:0000256" key="3">
    <source>
        <dbReference type="ARBA" id="ARBA00022729"/>
    </source>
</evidence>
<dbReference type="RefSeq" id="WP_258732296.1">
    <property type="nucleotide sequence ID" value="NZ_JANTHY010000002.1"/>
</dbReference>
<comment type="caution">
    <text evidence="6">The sequence shown here is derived from an EMBL/GenBank/DDBJ whole genome shotgun (WGS) entry which is preliminary data.</text>
</comment>
<sequence>MLTKSLRRCLAGAFTGAVMAAAAAQPASAGKISIGHTIWVGYGPLYLARELGYFKDNGVDVDFQVVDDSALAMAAQAAGKLDGTATTLDEILKYRSDKFCFKAVALFDESHGGDGMVSVKEINSLDDLKGKTVALNEGSTSQFWFSYLLKKQGIPLKDVEVLNMSADAAAAAFIAGQVPVAVTWEPNLTLVKTKNAGKVLMDSAATPGVIIDVLEISCSVLKDRPEDVKGFIAGLQKAVDYIKTNPDKAYAIMAKGVGGYLTDPKDFADAASGVKFYDKQMTIDYFGTPEKPGPAADVIKLGNEIWTDLGKIKTPITYDQIIDPSFTQ</sequence>
<dbReference type="AlphaFoldDB" id="A0A9X2PAX3"/>
<organism evidence="6 7">
    <name type="scientific">Ancylobacter mangrovi</name>
    <dbReference type="NCBI Taxonomy" id="2972472"/>
    <lineage>
        <taxon>Bacteria</taxon>
        <taxon>Pseudomonadati</taxon>
        <taxon>Pseudomonadota</taxon>
        <taxon>Alphaproteobacteria</taxon>
        <taxon>Hyphomicrobiales</taxon>
        <taxon>Xanthobacteraceae</taxon>
        <taxon>Ancylobacter</taxon>
    </lineage>
</organism>
<dbReference type="InterPro" id="IPR015168">
    <property type="entry name" value="SsuA/THI5"/>
</dbReference>
<evidence type="ECO:0000256" key="4">
    <source>
        <dbReference type="SAM" id="SignalP"/>
    </source>
</evidence>
<proteinExistence type="inferred from homology"/>
<dbReference type="Proteomes" id="UP001151088">
    <property type="component" value="Unassembled WGS sequence"/>
</dbReference>
<accession>A0A9X2PAX3</accession>
<feature type="signal peptide" evidence="4">
    <location>
        <begin position="1"/>
        <end position="20"/>
    </location>
</feature>
<evidence type="ECO:0000256" key="1">
    <source>
        <dbReference type="ARBA" id="ARBA00004418"/>
    </source>
</evidence>
<reference evidence="6" key="1">
    <citation type="submission" date="2022-08" db="EMBL/GenBank/DDBJ databases">
        <authorList>
            <person name="Li F."/>
        </authorList>
    </citation>
    <scope>NUCLEOTIDE SEQUENCE</scope>
    <source>
        <strain evidence="6">MQZ15Z-1</strain>
    </source>
</reference>
<comment type="similarity">
    <text evidence="2">Belongs to the bacterial solute-binding protein SsuA/TauA family.</text>
</comment>
<dbReference type="InterPro" id="IPR001638">
    <property type="entry name" value="Solute-binding_3/MltF_N"/>
</dbReference>
<dbReference type="Gene3D" id="3.40.190.10">
    <property type="entry name" value="Periplasmic binding protein-like II"/>
    <property type="match status" value="2"/>
</dbReference>
<evidence type="ECO:0000256" key="2">
    <source>
        <dbReference type="ARBA" id="ARBA00010742"/>
    </source>
</evidence>
<dbReference type="SUPFAM" id="SSF53850">
    <property type="entry name" value="Periplasmic binding protein-like II"/>
    <property type="match status" value="1"/>
</dbReference>
<feature type="domain" description="Solute-binding protein family 3/N-terminal" evidence="5">
    <location>
        <begin position="37"/>
        <end position="253"/>
    </location>
</feature>
<dbReference type="GO" id="GO:0042597">
    <property type="term" value="C:periplasmic space"/>
    <property type="evidence" value="ECO:0007669"/>
    <property type="project" value="UniProtKB-SubCell"/>
</dbReference>
<protein>
    <submittedName>
        <fullName evidence="6">ABC transporter substrate-binding protein</fullName>
    </submittedName>
</protein>
<evidence type="ECO:0000259" key="5">
    <source>
        <dbReference type="SMART" id="SM00062"/>
    </source>
</evidence>
<name>A0A9X2PAX3_9HYPH</name>
<dbReference type="Pfam" id="PF09084">
    <property type="entry name" value="NMT1"/>
    <property type="match status" value="1"/>
</dbReference>
<dbReference type="SMART" id="SM00062">
    <property type="entry name" value="PBPb"/>
    <property type="match status" value="1"/>
</dbReference>
<keyword evidence="7" id="KW-1185">Reference proteome</keyword>
<dbReference type="PANTHER" id="PTHR30024">
    <property type="entry name" value="ALIPHATIC SULFONATES-BINDING PROTEIN-RELATED"/>
    <property type="match status" value="1"/>
</dbReference>
<dbReference type="PANTHER" id="PTHR30024:SF47">
    <property type="entry name" value="TAURINE-BINDING PERIPLASMIC PROTEIN"/>
    <property type="match status" value="1"/>
</dbReference>
<dbReference type="EMBL" id="JANTHZ010000002">
    <property type="protein sequence ID" value="MCS0495251.1"/>
    <property type="molecule type" value="Genomic_DNA"/>
</dbReference>